<dbReference type="PATRIC" id="fig|1121939.11.peg.257"/>
<keyword evidence="11 16" id="KW-1133">Transmembrane helix</keyword>
<dbReference type="CDD" id="cd17546">
    <property type="entry name" value="REC_hyHK_CKI1_RcsC-like"/>
    <property type="match status" value="1"/>
</dbReference>
<dbReference type="FunFam" id="3.30.565.10:FF:000010">
    <property type="entry name" value="Sensor histidine kinase RcsC"/>
    <property type="match status" value="1"/>
</dbReference>
<keyword evidence="12" id="KW-0902">Two-component regulatory system</keyword>
<dbReference type="Pfam" id="PF00672">
    <property type="entry name" value="HAMP"/>
    <property type="match status" value="1"/>
</dbReference>
<dbReference type="OrthoDB" id="9797243at2"/>
<dbReference type="CDD" id="cd06225">
    <property type="entry name" value="HAMP"/>
    <property type="match status" value="1"/>
</dbReference>
<keyword evidence="22" id="KW-1185">Reference proteome</keyword>
<feature type="modified residue" description="Phosphohistidine" evidence="14">
    <location>
        <position position="718"/>
    </location>
</feature>
<dbReference type="PANTHER" id="PTHR45339:SF1">
    <property type="entry name" value="HYBRID SIGNAL TRANSDUCTION HISTIDINE KINASE J"/>
    <property type="match status" value="1"/>
</dbReference>
<keyword evidence="7 16" id="KW-0812">Transmembrane</keyword>
<dbReference type="SUPFAM" id="SSF47384">
    <property type="entry name" value="Homodimeric domain of signal transducing histidine kinase"/>
    <property type="match status" value="1"/>
</dbReference>
<feature type="transmembrane region" description="Helical" evidence="16">
    <location>
        <begin position="12"/>
        <end position="33"/>
    </location>
</feature>
<dbReference type="Gene3D" id="3.30.565.10">
    <property type="entry name" value="Histidine kinase-like ATPase, C-terminal domain"/>
    <property type="match status" value="1"/>
</dbReference>
<evidence type="ECO:0000256" key="5">
    <source>
        <dbReference type="ARBA" id="ARBA00022553"/>
    </source>
</evidence>
<feature type="domain" description="HAMP" evidence="19">
    <location>
        <begin position="213"/>
        <end position="266"/>
    </location>
</feature>
<dbReference type="CDD" id="cd16922">
    <property type="entry name" value="HATPase_EvgS-ArcB-TorS-like"/>
    <property type="match status" value="1"/>
</dbReference>
<evidence type="ECO:0000256" key="8">
    <source>
        <dbReference type="ARBA" id="ARBA00022741"/>
    </source>
</evidence>
<evidence type="ECO:0000313" key="22">
    <source>
        <dbReference type="Proteomes" id="UP000014463"/>
    </source>
</evidence>
<keyword evidence="10" id="KW-0067">ATP-binding</keyword>
<dbReference type="SUPFAM" id="SSF55874">
    <property type="entry name" value="ATPase domain of HSP90 chaperone/DNA topoisomerase II/histidine kinase"/>
    <property type="match status" value="1"/>
</dbReference>
<evidence type="ECO:0000256" key="6">
    <source>
        <dbReference type="ARBA" id="ARBA00022679"/>
    </source>
</evidence>
<comment type="caution">
    <text evidence="21">The sequence shown here is derived from an EMBL/GenBank/DDBJ whole genome shotgun (WGS) entry which is preliminary data.</text>
</comment>
<feature type="domain" description="HPt" evidence="20">
    <location>
        <begin position="679"/>
        <end position="776"/>
    </location>
</feature>
<evidence type="ECO:0000259" key="17">
    <source>
        <dbReference type="PROSITE" id="PS50109"/>
    </source>
</evidence>
<dbReference type="InterPro" id="IPR036097">
    <property type="entry name" value="HisK_dim/P_sf"/>
</dbReference>
<dbReference type="InterPro" id="IPR005467">
    <property type="entry name" value="His_kinase_dom"/>
</dbReference>
<dbReference type="STRING" id="1121939.L861_01375"/>
<dbReference type="EC" id="2.7.13.3" evidence="3"/>
<evidence type="ECO:0000313" key="21">
    <source>
        <dbReference type="EMBL" id="EPC03981.1"/>
    </source>
</evidence>
<dbReference type="GO" id="GO:0005886">
    <property type="term" value="C:plasma membrane"/>
    <property type="evidence" value="ECO:0007669"/>
    <property type="project" value="UniProtKB-SubCell"/>
</dbReference>
<evidence type="ECO:0000256" key="14">
    <source>
        <dbReference type="PROSITE-ProRule" id="PRU00110"/>
    </source>
</evidence>
<dbReference type="Gene3D" id="6.10.340.10">
    <property type="match status" value="1"/>
</dbReference>
<feature type="domain" description="Response regulatory" evidence="18">
    <location>
        <begin position="526"/>
        <end position="645"/>
    </location>
</feature>
<evidence type="ECO:0000256" key="4">
    <source>
        <dbReference type="ARBA" id="ARBA00022475"/>
    </source>
</evidence>
<dbReference type="eggNOG" id="COG0642">
    <property type="taxonomic scope" value="Bacteria"/>
</dbReference>
<dbReference type="Pfam" id="PF02518">
    <property type="entry name" value="HATPase_c"/>
    <property type="match status" value="1"/>
</dbReference>
<evidence type="ECO:0000256" key="13">
    <source>
        <dbReference type="ARBA" id="ARBA00023136"/>
    </source>
</evidence>
<dbReference type="Pfam" id="PF00072">
    <property type="entry name" value="Response_reg"/>
    <property type="match status" value="1"/>
</dbReference>
<proteinExistence type="predicted"/>
<evidence type="ECO:0000256" key="16">
    <source>
        <dbReference type="SAM" id="Phobius"/>
    </source>
</evidence>
<gene>
    <name evidence="21" type="ORF">L861_01375</name>
</gene>
<name>S2LH54_LITA3</name>
<keyword evidence="5 15" id="KW-0597">Phosphoprotein</keyword>
<dbReference type="CDD" id="cd00082">
    <property type="entry name" value="HisKA"/>
    <property type="match status" value="1"/>
</dbReference>
<reference evidence="21 22" key="1">
    <citation type="journal article" date="2013" name="Genome Announc.">
        <title>Draft genome sequence of the moderately halophilic gammaproteobacterium Halomonas anticariensis FP35.</title>
        <authorList>
            <person name="Tahrioui A."/>
            <person name="Quesada E."/>
            <person name="Llamas I."/>
        </authorList>
    </citation>
    <scope>NUCLEOTIDE SEQUENCE [LARGE SCALE GENOMIC DNA]</scope>
    <source>
        <strain evidence="22">DSM 16096 / CECT 5854 / LMG 22089 / FP35</strain>
    </source>
</reference>
<dbReference type="InterPro" id="IPR003594">
    <property type="entry name" value="HATPase_dom"/>
</dbReference>
<dbReference type="EMBL" id="ASTJ01000011">
    <property type="protein sequence ID" value="EPC03981.1"/>
    <property type="molecule type" value="Genomic_DNA"/>
</dbReference>
<dbReference type="PROSITE" id="PS50110">
    <property type="entry name" value="RESPONSE_REGULATORY"/>
    <property type="match status" value="1"/>
</dbReference>
<evidence type="ECO:0000256" key="12">
    <source>
        <dbReference type="ARBA" id="ARBA00023012"/>
    </source>
</evidence>
<dbReference type="PROSITE" id="PS50109">
    <property type="entry name" value="HIS_KIN"/>
    <property type="match status" value="1"/>
</dbReference>
<dbReference type="Proteomes" id="UP000014463">
    <property type="component" value="Unassembled WGS sequence"/>
</dbReference>
<dbReference type="PANTHER" id="PTHR45339">
    <property type="entry name" value="HYBRID SIGNAL TRANSDUCTION HISTIDINE KINASE J"/>
    <property type="match status" value="1"/>
</dbReference>
<dbReference type="InterPro" id="IPR001789">
    <property type="entry name" value="Sig_transdc_resp-reg_receiver"/>
</dbReference>
<dbReference type="InterPro" id="IPR004358">
    <property type="entry name" value="Sig_transdc_His_kin-like_C"/>
</dbReference>
<dbReference type="eggNOG" id="COG4251">
    <property type="taxonomic scope" value="Bacteria"/>
</dbReference>
<dbReference type="SMART" id="SM00387">
    <property type="entry name" value="HATPase_c"/>
    <property type="match status" value="1"/>
</dbReference>
<keyword evidence="4" id="KW-1003">Cell membrane</keyword>
<keyword evidence="9" id="KW-0418">Kinase</keyword>
<dbReference type="Pfam" id="PF00512">
    <property type="entry name" value="HisKA"/>
    <property type="match status" value="1"/>
</dbReference>
<dbReference type="Gene3D" id="1.10.287.130">
    <property type="match status" value="1"/>
</dbReference>
<dbReference type="GO" id="GO:0005524">
    <property type="term" value="F:ATP binding"/>
    <property type="evidence" value="ECO:0007669"/>
    <property type="project" value="UniProtKB-KW"/>
</dbReference>
<dbReference type="GO" id="GO:0000155">
    <property type="term" value="F:phosphorelay sensor kinase activity"/>
    <property type="evidence" value="ECO:0007669"/>
    <property type="project" value="InterPro"/>
</dbReference>
<dbReference type="InterPro" id="IPR036641">
    <property type="entry name" value="HPT_dom_sf"/>
</dbReference>
<dbReference type="InterPro" id="IPR011006">
    <property type="entry name" value="CheY-like_superfamily"/>
</dbReference>
<dbReference type="PROSITE" id="PS50885">
    <property type="entry name" value="HAMP"/>
    <property type="match status" value="1"/>
</dbReference>
<dbReference type="SMART" id="SM00388">
    <property type="entry name" value="HisKA"/>
    <property type="match status" value="1"/>
</dbReference>
<dbReference type="PRINTS" id="PR00344">
    <property type="entry name" value="BCTRLSENSOR"/>
</dbReference>
<dbReference type="Gene3D" id="1.20.120.160">
    <property type="entry name" value="HPT domain"/>
    <property type="match status" value="1"/>
</dbReference>
<dbReference type="RefSeq" id="WP_016414715.1">
    <property type="nucleotide sequence ID" value="NZ_AUAB01000020.1"/>
</dbReference>
<dbReference type="SMART" id="SM00304">
    <property type="entry name" value="HAMP"/>
    <property type="match status" value="1"/>
</dbReference>
<dbReference type="InterPro" id="IPR003660">
    <property type="entry name" value="HAMP_dom"/>
</dbReference>
<evidence type="ECO:0000259" key="20">
    <source>
        <dbReference type="PROSITE" id="PS50894"/>
    </source>
</evidence>
<feature type="modified residue" description="4-aspartylphosphate" evidence="15">
    <location>
        <position position="578"/>
    </location>
</feature>
<dbReference type="SMART" id="SM00448">
    <property type="entry name" value="REC"/>
    <property type="match status" value="1"/>
</dbReference>
<evidence type="ECO:0000256" key="10">
    <source>
        <dbReference type="ARBA" id="ARBA00022840"/>
    </source>
</evidence>
<dbReference type="Gene3D" id="3.40.50.2300">
    <property type="match status" value="1"/>
</dbReference>
<dbReference type="InterPro" id="IPR036890">
    <property type="entry name" value="HATPase_C_sf"/>
</dbReference>
<dbReference type="SUPFAM" id="SSF47226">
    <property type="entry name" value="Histidine-containing phosphotransfer domain, HPT domain"/>
    <property type="match status" value="1"/>
</dbReference>
<evidence type="ECO:0000256" key="9">
    <source>
        <dbReference type="ARBA" id="ARBA00022777"/>
    </source>
</evidence>
<dbReference type="InterPro" id="IPR003661">
    <property type="entry name" value="HisK_dim/P_dom"/>
</dbReference>
<evidence type="ECO:0000259" key="18">
    <source>
        <dbReference type="PROSITE" id="PS50110"/>
    </source>
</evidence>
<organism evidence="21 22">
    <name type="scientific">Litchfieldella anticariensis (strain DSM 16096 / CECT 5854 / CIP 108499 / LMG 22089 / FP35)</name>
    <name type="common">Halomonas anticariensis</name>
    <dbReference type="NCBI Taxonomy" id="1121939"/>
    <lineage>
        <taxon>Bacteria</taxon>
        <taxon>Pseudomonadati</taxon>
        <taxon>Pseudomonadota</taxon>
        <taxon>Gammaproteobacteria</taxon>
        <taxon>Oceanospirillales</taxon>
        <taxon>Halomonadaceae</taxon>
        <taxon>Litchfieldella</taxon>
    </lineage>
</organism>
<evidence type="ECO:0000256" key="15">
    <source>
        <dbReference type="PROSITE-ProRule" id="PRU00169"/>
    </source>
</evidence>
<accession>S2LH54</accession>
<feature type="transmembrane region" description="Helical" evidence="16">
    <location>
        <begin position="194"/>
        <end position="215"/>
    </location>
</feature>
<comment type="catalytic activity">
    <reaction evidence="1">
        <text>ATP + protein L-histidine = ADP + protein N-phospho-L-histidine.</text>
        <dbReference type="EC" id="2.7.13.3"/>
    </reaction>
</comment>
<keyword evidence="8" id="KW-0547">Nucleotide-binding</keyword>
<dbReference type="SUPFAM" id="SSF158472">
    <property type="entry name" value="HAMP domain-like"/>
    <property type="match status" value="1"/>
</dbReference>
<evidence type="ECO:0000259" key="19">
    <source>
        <dbReference type="PROSITE" id="PS50885"/>
    </source>
</evidence>
<dbReference type="SUPFAM" id="SSF52172">
    <property type="entry name" value="CheY-like"/>
    <property type="match status" value="1"/>
</dbReference>
<evidence type="ECO:0000256" key="2">
    <source>
        <dbReference type="ARBA" id="ARBA00004651"/>
    </source>
</evidence>
<keyword evidence="6" id="KW-0808">Transferase</keyword>
<evidence type="ECO:0000256" key="11">
    <source>
        <dbReference type="ARBA" id="ARBA00022989"/>
    </source>
</evidence>
<dbReference type="InterPro" id="IPR008207">
    <property type="entry name" value="Sig_transdc_His_kin_Hpt_dom"/>
</dbReference>
<feature type="domain" description="Histidine kinase" evidence="17">
    <location>
        <begin position="283"/>
        <end position="503"/>
    </location>
</feature>
<dbReference type="AlphaFoldDB" id="S2LH54"/>
<sequence length="785" mass="87272">MPRFFINLSLTIKIVFLVGLLGALAVVITLYSLRNLYEVDRDYRALIDNDAQASMLINDAALELSDASRLVFAVLTEQEADKMRAVQEVLDAHQARFISIVSEARPLLSGQDQAFERIMDQQTQVFALAAEIVEWAARWRGDRALNIIHQEFDPALNALKDDIAAMHGRTVDNYQTTSTHLGSTTRTTLINTSLAFGFALVGVIGLAAYLSLIHISRPIVQLTQVMGRLTHRQYQGRIDYTDRDDEVGQMAQTMEVFRDTLQHAERLELAAEAAKAKAAFLATMSHEVRTPMNAILGLARLSLKHPLEPRQRERMVRIVHAGEHLLGIINDILDFTRIDSGHLKIERIPFEPSPLLKEMGEMLEEKAKEKKLDLVCEIDADTPRLLGDPLRINQILLNYTHNAIKFSDNGEIRVRLVVEQSASGGPWLYGEVIDQGIGIRTEDQERLFTPFEQADASTTRKFGGTGLGLAISRSLAELMEGSVGVRSVPGEGSVFWFRVRVDFASASEWPVSKQAHVNPRQLTGMRILLVDDTEVNRLLAAELLQEGGLEVETAVDGIDALNKLAEREDGAFDAVLLDLMMPELDGMETCRRIRQQARFKQLPIIAVSANSSARDIAQCRAVGMNGHVAKPIDERQLWQVLVNCLVGGNTIVPNIQPSAPDTLTVLDPQPLSKLQQRIPAERFTRVLSMLVSDCRQRSEEVYRLAQEAQTEPMRQLSHDIIGTAGHAGMRRLAEQATRINLALHDGDPEEAIRLALHISDLVAEALDVLEKTFGAYLETESEGPA</sequence>
<keyword evidence="13 16" id="KW-0472">Membrane</keyword>
<evidence type="ECO:0000256" key="7">
    <source>
        <dbReference type="ARBA" id="ARBA00022692"/>
    </source>
</evidence>
<protein>
    <recommendedName>
        <fullName evidence="3">histidine kinase</fullName>
        <ecNumber evidence="3">2.7.13.3</ecNumber>
    </recommendedName>
</protein>
<dbReference type="PROSITE" id="PS50894">
    <property type="entry name" value="HPT"/>
    <property type="match status" value="1"/>
</dbReference>
<comment type="subcellular location">
    <subcellularLocation>
        <location evidence="2">Cell membrane</location>
        <topology evidence="2">Multi-pass membrane protein</topology>
    </subcellularLocation>
</comment>
<evidence type="ECO:0000256" key="3">
    <source>
        <dbReference type="ARBA" id="ARBA00012438"/>
    </source>
</evidence>
<evidence type="ECO:0000256" key="1">
    <source>
        <dbReference type="ARBA" id="ARBA00000085"/>
    </source>
</evidence>